<dbReference type="PANTHER" id="PTHR35863:SF1">
    <property type="entry name" value="COBALT-PRECORRIN-5B C(1)-METHYLTRANSFERASE"/>
    <property type="match status" value="1"/>
</dbReference>
<dbReference type="GO" id="GO:0008168">
    <property type="term" value="F:methyltransferase activity"/>
    <property type="evidence" value="ECO:0007669"/>
    <property type="project" value="UniProtKB-UniRule"/>
</dbReference>
<comment type="pathway">
    <text evidence="5">Cofactor biosynthesis; adenosylcobalamin biosynthesis; cob(II)yrinate a,c-diamide from sirohydrochlorin (anaerobic route): step 6/10.</text>
</comment>
<dbReference type="SUPFAM" id="SSF111342">
    <property type="entry name" value="CbiD-like"/>
    <property type="match status" value="1"/>
</dbReference>
<evidence type="ECO:0000313" key="7">
    <source>
        <dbReference type="Proteomes" id="UP000886874"/>
    </source>
</evidence>
<comment type="caution">
    <text evidence="6">The sequence shown here is derived from an EMBL/GenBank/DDBJ whole genome shotgun (WGS) entry which is preliminary data.</text>
</comment>
<gene>
    <name evidence="5 6" type="primary">cbiD</name>
    <name evidence="6" type="ORF">IAA67_03580</name>
</gene>
<evidence type="ECO:0000256" key="5">
    <source>
        <dbReference type="HAMAP-Rule" id="MF_00787"/>
    </source>
</evidence>
<dbReference type="AlphaFoldDB" id="A0A9D1CN43"/>
<dbReference type="NCBIfam" id="TIGR00312">
    <property type="entry name" value="cbiD"/>
    <property type="match status" value="1"/>
</dbReference>
<dbReference type="Gene3D" id="3.30.2110.10">
    <property type="entry name" value="CbiD-like"/>
    <property type="match status" value="1"/>
</dbReference>
<dbReference type="InterPro" id="IPR036074">
    <property type="entry name" value="CbiD_sf"/>
</dbReference>
<accession>A0A9D1CN43</accession>
<reference evidence="6" key="1">
    <citation type="submission" date="2020-10" db="EMBL/GenBank/DDBJ databases">
        <authorList>
            <person name="Gilroy R."/>
        </authorList>
    </citation>
    <scope>NUCLEOTIDE SEQUENCE</scope>
    <source>
        <strain evidence="6">ChiSjej2B20-13462</strain>
    </source>
</reference>
<protein>
    <recommendedName>
        <fullName evidence="5">Cobalt-precorrin-5B C(1)-methyltransferase</fullName>
        <ecNumber evidence="5">2.1.1.195</ecNumber>
    </recommendedName>
    <alternativeName>
        <fullName evidence="5">Cobalt-precorrin-6A synthase</fullName>
    </alternativeName>
</protein>
<evidence type="ECO:0000256" key="1">
    <source>
        <dbReference type="ARBA" id="ARBA00022573"/>
    </source>
</evidence>
<dbReference type="InterPro" id="IPR002748">
    <property type="entry name" value="CbiD"/>
</dbReference>
<comment type="catalytic activity">
    <reaction evidence="5">
        <text>Co-precorrin-5B + S-adenosyl-L-methionine = Co-precorrin-6A + S-adenosyl-L-homocysteine</text>
        <dbReference type="Rhea" id="RHEA:26285"/>
        <dbReference type="ChEBI" id="CHEBI:57856"/>
        <dbReference type="ChEBI" id="CHEBI:59789"/>
        <dbReference type="ChEBI" id="CHEBI:60063"/>
        <dbReference type="ChEBI" id="CHEBI:60064"/>
        <dbReference type="EC" id="2.1.1.195"/>
    </reaction>
</comment>
<dbReference type="PANTHER" id="PTHR35863">
    <property type="entry name" value="COBALT-PRECORRIN-5B C(1)-METHYLTRANSFERASE"/>
    <property type="match status" value="1"/>
</dbReference>
<dbReference type="Proteomes" id="UP000886874">
    <property type="component" value="Unassembled WGS sequence"/>
</dbReference>
<dbReference type="Pfam" id="PF01888">
    <property type="entry name" value="CbiD"/>
    <property type="match status" value="1"/>
</dbReference>
<proteinExistence type="inferred from homology"/>
<dbReference type="EC" id="2.1.1.195" evidence="5"/>
<comment type="function">
    <text evidence="5">Catalyzes the methylation of C-1 in cobalt-precorrin-5B to form cobalt-precorrin-6A.</text>
</comment>
<keyword evidence="1 5" id="KW-0169">Cobalamin biosynthesis</keyword>
<comment type="similarity">
    <text evidence="5">Belongs to the CbiD family.</text>
</comment>
<dbReference type="HAMAP" id="MF_00787">
    <property type="entry name" value="CbiD"/>
    <property type="match status" value="1"/>
</dbReference>
<dbReference type="EMBL" id="DVFN01000055">
    <property type="protein sequence ID" value="HIQ69396.1"/>
    <property type="molecule type" value="Genomic_DNA"/>
</dbReference>
<dbReference type="PIRSF" id="PIRSF026782">
    <property type="entry name" value="CbiD"/>
    <property type="match status" value="1"/>
</dbReference>
<evidence type="ECO:0000256" key="4">
    <source>
        <dbReference type="ARBA" id="ARBA00022691"/>
    </source>
</evidence>
<sequence length="383" mass="39375">MLEHYIAVGQQAMRCGYTTGTCAAAAARAAAEALLTGTFPAQVTIETPAGVAVTVEPEDCTCSAGSASCAVRKDGGDDIDVTHGAKIFAAVTRIPAGIEIDGGDGVGRVTKAGLDQPVGAAAINTGPRRMIEKELTEALRGHGGGLRAVISVPDGAALAQKTFNPRLGIVGGISILGSTGIVRPMSRQALVDTTRAELSVRRSEGVADLLLTPGNYGDAFAREALGLDMTKAVQCSNYIGEALDDAVRLGFASVLLIGHLGKLTKLAAGITDTHSRTADGRREVFVTHAALAGADRAILRRLYEAPTTDAAAAILEEAGLRDPVLASIARAVGETLTRRAAPLRAGAILFSQAAGISVMTPGAAELLEKQRTMLDAAVRHGRP</sequence>
<reference evidence="6" key="2">
    <citation type="journal article" date="2021" name="PeerJ">
        <title>Extensive microbial diversity within the chicken gut microbiome revealed by metagenomics and culture.</title>
        <authorList>
            <person name="Gilroy R."/>
            <person name="Ravi A."/>
            <person name="Getino M."/>
            <person name="Pursley I."/>
            <person name="Horton D.L."/>
            <person name="Alikhan N.F."/>
            <person name="Baker D."/>
            <person name="Gharbi K."/>
            <person name="Hall N."/>
            <person name="Watson M."/>
            <person name="Adriaenssens E.M."/>
            <person name="Foster-Nyarko E."/>
            <person name="Jarju S."/>
            <person name="Secka A."/>
            <person name="Antonio M."/>
            <person name="Oren A."/>
            <person name="Chaudhuri R.R."/>
            <person name="La Ragione R."/>
            <person name="Hildebrand F."/>
            <person name="Pallen M.J."/>
        </authorList>
    </citation>
    <scope>NUCLEOTIDE SEQUENCE</scope>
    <source>
        <strain evidence="6">ChiSjej2B20-13462</strain>
    </source>
</reference>
<dbReference type="GO" id="GO:0032259">
    <property type="term" value="P:methylation"/>
    <property type="evidence" value="ECO:0007669"/>
    <property type="project" value="UniProtKB-KW"/>
</dbReference>
<organism evidence="6 7">
    <name type="scientific">Candidatus Avoscillospira stercorigallinarum</name>
    <dbReference type="NCBI Taxonomy" id="2840708"/>
    <lineage>
        <taxon>Bacteria</taxon>
        <taxon>Bacillati</taxon>
        <taxon>Bacillota</taxon>
        <taxon>Clostridia</taxon>
        <taxon>Eubacteriales</taxon>
        <taxon>Oscillospiraceae</taxon>
        <taxon>Oscillospiraceae incertae sedis</taxon>
        <taxon>Candidatus Avoscillospira</taxon>
    </lineage>
</organism>
<keyword evidence="4 5" id="KW-0949">S-adenosyl-L-methionine</keyword>
<keyword evidence="3 5" id="KW-0808">Transferase</keyword>
<evidence type="ECO:0000256" key="2">
    <source>
        <dbReference type="ARBA" id="ARBA00022603"/>
    </source>
</evidence>
<keyword evidence="2 5" id="KW-0489">Methyltransferase</keyword>
<dbReference type="GO" id="GO:0019251">
    <property type="term" value="P:anaerobic cobalamin biosynthetic process"/>
    <property type="evidence" value="ECO:0007669"/>
    <property type="project" value="UniProtKB-UniRule"/>
</dbReference>
<evidence type="ECO:0000256" key="3">
    <source>
        <dbReference type="ARBA" id="ARBA00022679"/>
    </source>
</evidence>
<name>A0A9D1CN43_9FIRM</name>
<evidence type="ECO:0000313" key="6">
    <source>
        <dbReference type="EMBL" id="HIQ69396.1"/>
    </source>
</evidence>